<dbReference type="SUPFAM" id="SSF48264">
    <property type="entry name" value="Cytochrome P450"/>
    <property type="match status" value="1"/>
</dbReference>
<keyword evidence="2" id="KW-0560">Oxidoreductase</keyword>
<reference evidence="5" key="1">
    <citation type="submission" date="2016-10" db="EMBL/GenBank/DDBJ databases">
        <authorList>
            <person name="Varghese N."/>
            <person name="Submissions S."/>
        </authorList>
    </citation>
    <scope>NUCLEOTIDE SEQUENCE [LARGE SCALE GENOMIC DNA]</scope>
    <source>
        <strain evidence="5">CGMCC 4.6825</strain>
    </source>
</reference>
<comment type="similarity">
    <text evidence="1 2">Belongs to the cytochrome P450 family.</text>
</comment>
<feature type="compositionally biased region" description="Low complexity" evidence="3">
    <location>
        <begin position="41"/>
        <end position="55"/>
    </location>
</feature>
<dbReference type="Proteomes" id="UP000182841">
    <property type="component" value="Unassembled WGS sequence"/>
</dbReference>
<evidence type="ECO:0000313" key="5">
    <source>
        <dbReference type="Proteomes" id="UP000182841"/>
    </source>
</evidence>
<dbReference type="PANTHER" id="PTHR46696:SF1">
    <property type="entry name" value="CYTOCHROME P450 YJIB-RELATED"/>
    <property type="match status" value="1"/>
</dbReference>
<dbReference type="EMBL" id="FOGO01000001">
    <property type="protein sequence ID" value="SER33613.1"/>
    <property type="molecule type" value="Genomic_DNA"/>
</dbReference>
<dbReference type="Gene3D" id="1.10.630.10">
    <property type="entry name" value="Cytochrome P450"/>
    <property type="match status" value="1"/>
</dbReference>
<accession>A0A1H9NE13</accession>
<dbReference type="InterPro" id="IPR002397">
    <property type="entry name" value="Cyt_P450_B"/>
</dbReference>
<dbReference type="CDD" id="cd11029">
    <property type="entry name" value="CYP107-like"/>
    <property type="match status" value="1"/>
</dbReference>
<dbReference type="AlphaFoldDB" id="A0A1H9NE13"/>
<dbReference type="PROSITE" id="PS00086">
    <property type="entry name" value="CYTOCHROME_P450"/>
    <property type="match status" value="1"/>
</dbReference>
<name>A0A1H9NE13_9ACTN</name>
<dbReference type="PRINTS" id="PR00359">
    <property type="entry name" value="BP450"/>
</dbReference>
<sequence>MNGDAQSLASEPLPGGADPGGCPADRGAAPGARSAGGGAAPGARPADGGAAPGTPGCPITIDPLVGSLAAETEALRTAGPLARIDLMGAEVWTVTTHAEARRLLTDTRLVKDITRWNLWRDGEIDESWPLIGMVDAGRSMFTVDGAEHRRLRVKTAQALTPRRLEELRPVVERVTARLLDAMAAHAAEAPDEPLDLKSAFAQPLPMSVVCSLMGVDPALEPRLHHLYEAFFSTLTPQQERLAVLRELDELYHDMVRRKTASPGDDLTSALILADEGGEPLTAEEVRGNLEAMVAAGHETTVTLILCAVRALLTHPDQLRLVLDGQVGWEAVIEETLRWESPSTHLLLRFATSDIEVGAGGAAIREGGTGGAVIREGGTGGAVIREGEGVAMSYRAIGRDRAQHGEDADRFDVRRPAPIRHLAFGHGPHICPGAGLSRLEASVALPALFERFPGLCGVAVAGTRNRPVLTQNELESLPVRLG</sequence>
<proteinExistence type="inferred from homology"/>
<evidence type="ECO:0000256" key="3">
    <source>
        <dbReference type="SAM" id="MobiDB-lite"/>
    </source>
</evidence>
<keyword evidence="2" id="KW-0503">Monooxygenase</keyword>
<dbReference type="RefSeq" id="WP_239501776.1">
    <property type="nucleotide sequence ID" value="NZ_FOGO01000001.1"/>
</dbReference>
<keyword evidence="2" id="KW-0408">Iron</keyword>
<dbReference type="GO" id="GO:0004497">
    <property type="term" value="F:monooxygenase activity"/>
    <property type="evidence" value="ECO:0007669"/>
    <property type="project" value="UniProtKB-KW"/>
</dbReference>
<keyword evidence="2" id="KW-0479">Metal-binding</keyword>
<keyword evidence="2" id="KW-0349">Heme</keyword>
<dbReference type="InterPro" id="IPR036396">
    <property type="entry name" value="Cyt_P450_sf"/>
</dbReference>
<gene>
    <name evidence="4" type="ORF">SAMN05421870_101279</name>
</gene>
<evidence type="ECO:0000313" key="4">
    <source>
        <dbReference type="EMBL" id="SER33613.1"/>
    </source>
</evidence>
<dbReference type="STRING" id="943816.AN217_10600"/>
<keyword evidence="5" id="KW-1185">Reference proteome</keyword>
<dbReference type="PANTHER" id="PTHR46696">
    <property type="entry name" value="P450, PUTATIVE (EUROFUNG)-RELATED"/>
    <property type="match status" value="1"/>
</dbReference>
<organism evidence="4 5">
    <name type="scientific">Streptomyces qinglanensis</name>
    <dbReference type="NCBI Taxonomy" id="943816"/>
    <lineage>
        <taxon>Bacteria</taxon>
        <taxon>Bacillati</taxon>
        <taxon>Actinomycetota</taxon>
        <taxon>Actinomycetes</taxon>
        <taxon>Kitasatosporales</taxon>
        <taxon>Streptomycetaceae</taxon>
        <taxon>Streptomyces</taxon>
    </lineage>
</organism>
<dbReference type="Pfam" id="PF00067">
    <property type="entry name" value="p450"/>
    <property type="match status" value="1"/>
</dbReference>
<dbReference type="InterPro" id="IPR017972">
    <property type="entry name" value="Cyt_P450_CS"/>
</dbReference>
<dbReference type="GO" id="GO:0005506">
    <property type="term" value="F:iron ion binding"/>
    <property type="evidence" value="ECO:0007669"/>
    <property type="project" value="InterPro"/>
</dbReference>
<evidence type="ECO:0000256" key="1">
    <source>
        <dbReference type="ARBA" id="ARBA00010617"/>
    </source>
</evidence>
<dbReference type="InterPro" id="IPR001128">
    <property type="entry name" value="Cyt_P450"/>
</dbReference>
<dbReference type="PRINTS" id="PR00385">
    <property type="entry name" value="P450"/>
</dbReference>
<feature type="region of interest" description="Disordered" evidence="3">
    <location>
        <begin position="1"/>
        <end position="55"/>
    </location>
</feature>
<evidence type="ECO:0000256" key="2">
    <source>
        <dbReference type="RuleBase" id="RU000461"/>
    </source>
</evidence>
<dbReference type="GO" id="GO:0016705">
    <property type="term" value="F:oxidoreductase activity, acting on paired donors, with incorporation or reduction of molecular oxygen"/>
    <property type="evidence" value="ECO:0007669"/>
    <property type="project" value="InterPro"/>
</dbReference>
<feature type="compositionally biased region" description="Low complexity" evidence="3">
    <location>
        <begin position="14"/>
        <end position="33"/>
    </location>
</feature>
<dbReference type="GO" id="GO:0020037">
    <property type="term" value="F:heme binding"/>
    <property type="evidence" value="ECO:0007669"/>
    <property type="project" value="InterPro"/>
</dbReference>
<protein>
    <submittedName>
        <fullName evidence="4">Cytochrome P450</fullName>
    </submittedName>
</protein>